<protein>
    <recommendedName>
        <fullName evidence="5">SurA N-terminal domain-containing protein</fullName>
    </recommendedName>
</protein>
<sequence>MADKNSTAGEKNSPLSTADGKGRGLGTPAWVAICVVVLVVGVLCGHFLLGGAGSGASAGVALSGKTTLSEQELDSTIATYTYNGQTTGITAREVIEQNSSVEDAANEDGTYNVPTANDVVTYAQNAVVLADAAAQGVTVSDDEVSAFAEQMFGTSDYATIASNYGIDEEIAKATIADSATMSKLRDSVVSTPLPDAPTAPTEPEEGAEDTPTADYASYIIELLGDEWDSEAGTWARQDGDYYATLSSYEITNDSATYAAAEAAYQVASNNYSEVATQVSEEWVAYTRNLLSNATVQVGSLVAS</sequence>
<keyword evidence="2" id="KW-0472">Membrane</keyword>
<dbReference type="EMBL" id="DYWQ01000090">
    <property type="protein sequence ID" value="HJF45344.1"/>
    <property type="molecule type" value="Genomic_DNA"/>
</dbReference>
<evidence type="ECO:0008006" key="5">
    <source>
        <dbReference type="Google" id="ProtNLM"/>
    </source>
</evidence>
<feature type="compositionally biased region" description="Low complexity" evidence="1">
    <location>
        <begin position="191"/>
        <end position="201"/>
    </location>
</feature>
<keyword evidence="2" id="KW-1133">Transmembrane helix</keyword>
<keyword evidence="2" id="KW-0812">Transmembrane</keyword>
<dbReference type="AlphaFoldDB" id="A0A921GG87"/>
<organism evidence="3 4">
    <name type="scientific">Thermophilibacter provencensis</name>
    <dbReference type="NCBI Taxonomy" id="1852386"/>
    <lineage>
        <taxon>Bacteria</taxon>
        <taxon>Bacillati</taxon>
        <taxon>Actinomycetota</taxon>
        <taxon>Coriobacteriia</taxon>
        <taxon>Coriobacteriales</taxon>
        <taxon>Atopobiaceae</taxon>
        <taxon>Thermophilibacter</taxon>
    </lineage>
</organism>
<accession>A0A921GG87</accession>
<evidence type="ECO:0000256" key="1">
    <source>
        <dbReference type="SAM" id="MobiDB-lite"/>
    </source>
</evidence>
<evidence type="ECO:0000256" key="2">
    <source>
        <dbReference type="SAM" id="Phobius"/>
    </source>
</evidence>
<proteinExistence type="predicted"/>
<gene>
    <name evidence="3" type="ORF">K8U72_06115</name>
</gene>
<name>A0A921GG87_9ACTN</name>
<evidence type="ECO:0000313" key="4">
    <source>
        <dbReference type="Proteomes" id="UP000697330"/>
    </source>
</evidence>
<reference evidence="3" key="2">
    <citation type="submission" date="2021-09" db="EMBL/GenBank/DDBJ databases">
        <authorList>
            <person name="Gilroy R."/>
        </authorList>
    </citation>
    <scope>NUCLEOTIDE SEQUENCE</scope>
    <source>
        <strain evidence="3">CHK124-7917</strain>
    </source>
</reference>
<feature type="compositionally biased region" description="Polar residues" evidence="1">
    <location>
        <begin position="1"/>
        <end position="16"/>
    </location>
</feature>
<dbReference type="RefSeq" id="WP_274959129.1">
    <property type="nucleotide sequence ID" value="NZ_DYWQ01000090.1"/>
</dbReference>
<feature type="region of interest" description="Disordered" evidence="1">
    <location>
        <begin position="189"/>
        <end position="210"/>
    </location>
</feature>
<reference evidence="3" key="1">
    <citation type="journal article" date="2021" name="PeerJ">
        <title>Extensive microbial diversity within the chicken gut microbiome revealed by metagenomics and culture.</title>
        <authorList>
            <person name="Gilroy R."/>
            <person name="Ravi A."/>
            <person name="Getino M."/>
            <person name="Pursley I."/>
            <person name="Horton D.L."/>
            <person name="Alikhan N.F."/>
            <person name="Baker D."/>
            <person name="Gharbi K."/>
            <person name="Hall N."/>
            <person name="Watson M."/>
            <person name="Adriaenssens E.M."/>
            <person name="Foster-Nyarko E."/>
            <person name="Jarju S."/>
            <person name="Secka A."/>
            <person name="Antonio M."/>
            <person name="Oren A."/>
            <person name="Chaudhuri R.R."/>
            <person name="La Ragione R."/>
            <person name="Hildebrand F."/>
            <person name="Pallen M.J."/>
        </authorList>
    </citation>
    <scope>NUCLEOTIDE SEQUENCE</scope>
    <source>
        <strain evidence="3">CHK124-7917</strain>
    </source>
</reference>
<comment type="caution">
    <text evidence="3">The sequence shown here is derived from an EMBL/GenBank/DDBJ whole genome shotgun (WGS) entry which is preliminary data.</text>
</comment>
<dbReference type="Proteomes" id="UP000697330">
    <property type="component" value="Unassembled WGS sequence"/>
</dbReference>
<evidence type="ECO:0000313" key="3">
    <source>
        <dbReference type="EMBL" id="HJF45344.1"/>
    </source>
</evidence>
<feature type="region of interest" description="Disordered" evidence="1">
    <location>
        <begin position="1"/>
        <end position="20"/>
    </location>
</feature>
<feature type="transmembrane region" description="Helical" evidence="2">
    <location>
        <begin position="29"/>
        <end position="49"/>
    </location>
</feature>